<comment type="subcellular location">
    <subcellularLocation>
        <location evidence="1">Nucleus</location>
    </subcellularLocation>
</comment>
<dbReference type="GO" id="GO:0005634">
    <property type="term" value="C:nucleus"/>
    <property type="evidence" value="ECO:0007669"/>
    <property type="project" value="UniProtKB-SubCell"/>
</dbReference>
<evidence type="ECO:0000313" key="6">
    <source>
        <dbReference type="EMBL" id="EDQ86433.1"/>
    </source>
</evidence>
<evidence type="ECO:0000256" key="2">
    <source>
        <dbReference type="ARBA" id="ARBA00022763"/>
    </source>
</evidence>
<dbReference type="Gene3D" id="2.170.210.10">
    <property type="entry name" value="DNA double-strand break repair and VJ recombination XRCC4, N-terminal"/>
    <property type="match status" value="1"/>
</dbReference>
<reference evidence="6 7" key="1">
    <citation type="journal article" date="2008" name="Nature">
        <title>The genome of the choanoflagellate Monosiga brevicollis and the origin of metazoans.</title>
        <authorList>
            <consortium name="JGI Sequencing"/>
            <person name="King N."/>
            <person name="Westbrook M.J."/>
            <person name="Young S.L."/>
            <person name="Kuo A."/>
            <person name="Abedin M."/>
            <person name="Chapman J."/>
            <person name="Fairclough S."/>
            <person name="Hellsten U."/>
            <person name="Isogai Y."/>
            <person name="Letunic I."/>
            <person name="Marr M."/>
            <person name="Pincus D."/>
            <person name="Putnam N."/>
            <person name="Rokas A."/>
            <person name="Wright K.J."/>
            <person name="Zuzow R."/>
            <person name="Dirks W."/>
            <person name="Good M."/>
            <person name="Goodstein D."/>
            <person name="Lemons D."/>
            <person name="Li W."/>
            <person name="Lyons J.B."/>
            <person name="Morris A."/>
            <person name="Nichols S."/>
            <person name="Richter D.J."/>
            <person name="Salamov A."/>
            <person name="Bork P."/>
            <person name="Lim W.A."/>
            <person name="Manning G."/>
            <person name="Miller W.T."/>
            <person name="McGinnis W."/>
            <person name="Shapiro H."/>
            <person name="Tjian R."/>
            <person name="Grigoriev I.V."/>
            <person name="Rokhsar D."/>
        </authorList>
    </citation>
    <scope>NUCLEOTIDE SEQUENCE [LARGE SCALE GENOMIC DNA]</scope>
    <source>
        <strain evidence="7">MX1 / ATCC 50154</strain>
    </source>
</reference>
<dbReference type="GeneID" id="5894038"/>
<sequence>MHGETAWQQLEAPGWPRPLLCRCSVAKAQAKGSSGSGGLVHEDTFRAYLSDGLRLWRYQLAVDEAQSTNRVHNAAIELETPRLLTALAQCLSPAHARRSSSPVKVHEDMRGCLVVETKIDLLLFGATSVTFEWRFICAEVHDQALTAQLLVHPYQRLACALWRYCEQQVATQMREGASGNSSADLPVTSSSNANKTGAPGQQAATHHPGAVTLEAYNANTLPSLAEGGPMLTSTPAHDVSATLEEPDELEGSSKDGSFPLLPGPSAAARPKEVASATISSDSTTRSAPTPVSAPPPVPAETAPAGGPPPKKKKKKKMIA</sequence>
<evidence type="ECO:0000313" key="7">
    <source>
        <dbReference type="Proteomes" id="UP000001357"/>
    </source>
</evidence>
<feature type="compositionally biased region" description="Basic residues" evidence="5">
    <location>
        <begin position="309"/>
        <end position="319"/>
    </location>
</feature>
<dbReference type="KEGG" id="mbr:MONBRDRAFT_10970"/>
<evidence type="ECO:0000256" key="1">
    <source>
        <dbReference type="ARBA" id="ARBA00004123"/>
    </source>
</evidence>
<dbReference type="InParanoid" id="A9V7T6"/>
<feature type="compositionally biased region" description="Polar residues" evidence="5">
    <location>
        <begin position="178"/>
        <end position="195"/>
    </location>
</feature>
<keyword evidence="4" id="KW-0539">Nucleus</keyword>
<evidence type="ECO:0000256" key="3">
    <source>
        <dbReference type="ARBA" id="ARBA00023204"/>
    </source>
</evidence>
<accession>A9V7T6</accession>
<evidence type="ECO:0000256" key="5">
    <source>
        <dbReference type="SAM" id="MobiDB-lite"/>
    </source>
</evidence>
<protein>
    <submittedName>
        <fullName evidence="6">Uncharacterized protein</fullName>
    </submittedName>
</protein>
<dbReference type="Proteomes" id="UP000001357">
    <property type="component" value="Unassembled WGS sequence"/>
</dbReference>
<dbReference type="RefSeq" id="XP_001748823.1">
    <property type="nucleotide sequence ID" value="XM_001748771.1"/>
</dbReference>
<name>A9V7T6_MONBE</name>
<gene>
    <name evidence="6" type="ORF">MONBRDRAFT_10970</name>
</gene>
<proteinExistence type="predicted"/>
<organism evidence="6 7">
    <name type="scientific">Monosiga brevicollis</name>
    <name type="common">Choanoflagellate</name>
    <dbReference type="NCBI Taxonomy" id="81824"/>
    <lineage>
        <taxon>Eukaryota</taxon>
        <taxon>Choanoflagellata</taxon>
        <taxon>Craspedida</taxon>
        <taxon>Salpingoecidae</taxon>
        <taxon>Monosiga</taxon>
    </lineage>
</organism>
<dbReference type="AlphaFoldDB" id="A9V7T6"/>
<feature type="region of interest" description="Disordered" evidence="5">
    <location>
        <begin position="224"/>
        <end position="319"/>
    </location>
</feature>
<feature type="compositionally biased region" description="Polar residues" evidence="5">
    <location>
        <begin position="276"/>
        <end position="285"/>
    </location>
</feature>
<keyword evidence="7" id="KW-1185">Reference proteome</keyword>
<evidence type="ECO:0000256" key="4">
    <source>
        <dbReference type="ARBA" id="ARBA00023242"/>
    </source>
</evidence>
<dbReference type="EMBL" id="CH991566">
    <property type="protein sequence ID" value="EDQ86433.1"/>
    <property type="molecule type" value="Genomic_DNA"/>
</dbReference>
<keyword evidence="3" id="KW-0234">DNA repair</keyword>
<keyword evidence="2" id="KW-0227">DNA damage</keyword>
<dbReference type="GO" id="GO:0006303">
    <property type="term" value="P:double-strand break repair via nonhomologous end joining"/>
    <property type="evidence" value="ECO:0007669"/>
    <property type="project" value="UniProtKB-ARBA"/>
</dbReference>
<feature type="region of interest" description="Disordered" evidence="5">
    <location>
        <begin position="176"/>
        <end position="205"/>
    </location>
</feature>
<dbReference type="InterPro" id="IPR038051">
    <property type="entry name" value="XRCC4-like_N_sf"/>
</dbReference>